<dbReference type="AlphaFoldDB" id="A0A9D1XP02"/>
<dbReference type="EC" id="2.3.1.-" evidence="4"/>
<reference evidence="5" key="1">
    <citation type="journal article" date="2021" name="PeerJ">
        <title>Extensive microbial diversity within the chicken gut microbiome revealed by metagenomics and culture.</title>
        <authorList>
            <person name="Gilroy R."/>
            <person name="Ravi A."/>
            <person name="Getino M."/>
            <person name="Pursley I."/>
            <person name="Horton D.L."/>
            <person name="Alikhan N.F."/>
            <person name="Baker D."/>
            <person name="Gharbi K."/>
            <person name="Hall N."/>
            <person name="Watson M."/>
            <person name="Adriaenssens E.M."/>
            <person name="Foster-Nyarko E."/>
            <person name="Jarju S."/>
            <person name="Secka A."/>
            <person name="Antonio M."/>
            <person name="Oren A."/>
            <person name="Chaudhuri R.R."/>
            <person name="La Ragione R."/>
            <person name="Hildebrand F."/>
            <person name="Pallen M.J."/>
        </authorList>
    </citation>
    <scope>NUCLEOTIDE SEQUENCE</scope>
    <source>
        <strain evidence="5">ChiGjej1B1-14440</strain>
    </source>
</reference>
<dbReference type="PANTHER" id="PTHR11104">
    <property type="entry name" value="AMINOGLYCOSIDE N3-ACETYLTRANSFERASE"/>
    <property type="match status" value="1"/>
</dbReference>
<protein>
    <recommendedName>
        <fullName evidence="4">Aminoglycoside N(3)-acetyltransferase</fullName>
        <ecNumber evidence="4">2.3.1.-</ecNumber>
    </recommendedName>
</protein>
<proteinExistence type="inferred from homology"/>
<organism evidence="5 6">
    <name type="scientific">Candidatus Erysipelatoclostridium merdavium</name>
    <dbReference type="NCBI Taxonomy" id="2838566"/>
    <lineage>
        <taxon>Bacteria</taxon>
        <taxon>Bacillati</taxon>
        <taxon>Bacillota</taxon>
        <taxon>Erysipelotrichia</taxon>
        <taxon>Erysipelotrichales</taxon>
        <taxon>Erysipelotrichales incertae sedis</taxon>
    </lineage>
</organism>
<reference evidence="5" key="2">
    <citation type="submission" date="2021-04" db="EMBL/GenBank/DDBJ databases">
        <authorList>
            <person name="Gilroy R."/>
        </authorList>
    </citation>
    <scope>NUCLEOTIDE SEQUENCE</scope>
    <source>
        <strain evidence="5">ChiGjej1B1-14440</strain>
    </source>
</reference>
<keyword evidence="3 4" id="KW-0012">Acyltransferase</keyword>
<dbReference type="GO" id="GO:0046353">
    <property type="term" value="F:aminoglycoside 3-N-acetyltransferase activity"/>
    <property type="evidence" value="ECO:0007669"/>
    <property type="project" value="UniProtKB-EC"/>
</dbReference>
<comment type="catalytic activity">
    <reaction evidence="4">
        <text>a 2-deoxystreptamine antibiotic + acetyl-CoA = an N(3)-acetyl-2-deoxystreptamine antibiotic + CoA + H(+)</text>
        <dbReference type="Rhea" id="RHEA:12665"/>
        <dbReference type="ChEBI" id="CHEBI:15378"/>
        <dbReference type="ChEBI" id="CHEBI:57287"/>
        <dbReference type="ChEBI" id="CHEBI:57288"/>
        <dbReference type="ChEBI" id="CHEBI:57921"/>
        <dbReference type="ChEBI" id="CHEBI:77452"/>
        <dbReference type="EC" id="2.3.1.81"/>
    </reaction>
</comment>
<evidence type="ECO:0000256" key="1">
    <source>
        <dbReference type="ARBA" id="ARBA00006383"/>
    </source>
</evidence>
<accession>A0A9D1XP02</accession>
<dbReference type="Pfam" id="PF02522">
    <property type="entry name" value="Antibiotic_NAT"/>
    <property type="match status" value="1"/>
</dbReference>
<comment type="caution">
    <text evidence="5">The sequence shown here is derived from an EMBL/GenBank/DDBJ whole genome shotgun (WGS) entry which is preliminary data.</text>
</comment>
<dbReference type="InterPro" id="IPR028345">
    <property type="entry name" value="Antibiotic_NAT-like"/>
</dbReference>
<evidence type="ECO:0000313" key="5">
    <source>
        <dbReference type="EMBL" id="HIX82567.1"/>
    </source>
</evidence>
<sequence length="269" mass="30187">MSEADVIKQSNKPQSKTSIKKDLQALGLKSGDIILVHSSMSKIGWIAGREIAVIEALLEVVGLQGTIVMPSFTGENSQPELWQNPPVPASWVDQIKNEMLPFDPLTTPTREMGLIAEAFWHYPGTLRSNHPQVSMSAHGKLAKSIIENHQLSPGFGRFSPLQRVYDLNGKVLLLGVDYNRCTCMHLAEVWLNKENQWYLDGACIKENGQVIWKEFLEIAYDESDFLEIGRKYEQGNNVINGLVGQASAKLIDVKSLCDFAFEWMLVNRK</sequence>
<dbReference type="InterPro" id="IPR003679">
    <property type="entry name" value="Amioglycoside_AcTrfase"/>
</dbReference>
<dbReference type="SUPFAM" id="SSF110710">
    <property type="entry name" value="TTHA0583/YokD-like"/>
    <property type="match status" value="1"/>
</dbReference>
<evidence type="ECO:0000313" key="6">
    <source>
        <dbReference type="Proteomes" id="UP000886724"/>
    </source>
</evidence>
<gene>
    <name evidence="5" type="ORF">H9980_11460</name>
</gene>
<keyword evidence="2 4" id="KW-0808">Transferase</keyword>
<comment type="similarity">
    <text evidence="1 4">Belongs to the antibiotic N-acetyltransferase family.</text>
</comment>
<evidence type="ECO:0000256" key="2">
    <source>
        <dbReference type="ARBA" id="ARBA00022679"/>
    </source>
</evidence>
<evidence type="ECO:0000256" key="4">
    <source>
        <dbReference type="RuleBase" id="RU365031"/>
    </source>
</evidence>
<name>A0A9D1XP02_9FIRM</name>
<dbReference type="Proteomes" id="UP000886724">
    <property type="component" value="Unassembled WGS sequence"/>
</dbReference>
<keyword evidence="4" id="KW-0046">Antibiotic resistance</keyword>
<dbReference type="EMBL" id="DXET01000255">
    <property type="protein sequence ID" value="HIX82567.1"/>
    <property type="molecule type" value="Genomic_DNA"/>
</dbReference>
<evidence type="ECO:0000256" key="3">
    <source>
        <dbReference type="ARBA" id="ARBA00023315"/>
    </source>
</evidence>
<dbReference type="GO" id="GO:0046677">
    <property type="term" value="P:response to antibiotic"/>
    <property type="evidence" value="ECO:0007669"/>
    <property type="project" value="UniProtKB-KW"/>
</dbReference>
<dbReference type="PANTHER" id="PTHR11104:SF0">
    <property type="entry name" value="SPBETA PROPHAGE-DERIVED AMINOGLYCOSIDE N(3')-ACETYLTRANSFERASE-LIKE PROTEIN YOKD"/>
    <property type="match status" value="1"/>
</dbReference>